<organism evidence="6 7">
    <name type="scientific">Kocuria carniphila</name>
    <dbReference type="NCBI Taxonomy" id="262208"/>
    <lineage>
        <taxon>Bacteria</taxon>
        <taxon>Bacillati</taxon>
        <taxon>Actinomycetota</taxon>
        <taxon>Actinomycetes</taxon>
        <taxon>Micrococcales</taxon>
        <taxon>Micrococcaceae</taxon>
        <taxon>Kocuria</taxon>
    </lineage>
</organism>
<dbReference type="InterPro" id="IPR000847">
    <property type="entry name" value="LysR_HTH_N"/>
</dbReference>
<keyword evidence="7" id="KW-1185">Reference proteome</keyword>
<keyword evidence="2" id="KW-0805">Transcription regulation</keyword>
<dbReference type="InterPro" id="IPR005119">
    <property type="entry name" value="LysR_subst-bd"/>
</dbReference>
<dbReference type="Pfam" id="PF03466">
    <property type="entry name" value="LysR_substrate"/>
    <property type="match status" value="1"/>
</dbReference>
<keyword evidence="4" id="KW-0804">Transcription</keyword>
<dbReference type="InterPro" id="IPR036388">
    <property type="entry name" value="WH-like_DNA-bd_sf"/>
</dbReference>
<evidence type="ECO:0000313" key="6">
    <source>
        <dbReference type="EMBL" id="MEX3593991.1"/>
    </source>
</evidence>
<dbReference type="EMBL" id="JAYWLU010000003">
    <property type="protein sequence ID" value="MEX3593991.1"/>
    <property type="molecule type" value="Genomic_DNA"/>
</dbReference>
<evidence type="ECO:0000256" key="3">
    <source>
        <dbReference type="ARBA" id="ARBA00023125"/>
    </source>
</evidence>
<dbReference type="InterPro" id="IPR036390">
    <property type="entry name" value="WH_DNA-bd_sf"/>
</dbReference>
<comment type="similarity">
    <text evidence="1">Belongs to the LysR transcriptional regulatory family.</text>
</comment>
<evidence type="ECO:0000256" key="1">
    <source>
        <dbReference type="ARBA" id="ARBA00009437"/>
    </source>
</evidence>
<evidence type="ECO:0000313" key="7">
    <source>
        <dbReference type="Proteomes" id="UP001558481"/>
    </source>
</evidence>
<dbReference type="PANTHER" id="PTHR30537:SF3">
    <property type="entry name" value="TRANSCRIPTIONAL REGULATORY PROTEIN"/>
    <property type="match status" value="1"/>
</dbReference>
<feature type="domain" description="HTH lysR-type" evidence="5">
    <location>
        <begin position="14"/>
        <end position="71"/>
    </location>
</feature>
<evidence type="ECO:0000259" key="5">
    <source>
        <dbReference type="PROSITE" id="PS50931"/>
    </source>
</evidence>
<comment type="caution">
    <text evidence="6">The sequence shown here is derived from an EMBL/GenBank/DDBJ whole genome shotgun (WGS) entry which is preliminary data.</text>
</comment>
<dbReference type="Gene3D" id="3.40.190.290">
    <property type="match status" value="1"/>
</dbReference>
<accession>A0ABV3UZZ6</accession>
<dbReference type="Pfam" id="PF00126">
    <property type="entry name" value="HTH_1"/>
    <property type="match status" value="1"/>
</dbReference>
<gene>
    <name evidence="6" type="ORF">VVR66_04635</name>
</gene>
<reference evidence="6 7" key="1">
    <citation type="journal article" date="2024" name="Fungal Genet. Biol.">
        <title>The porcine skin microbiome exhibits broad fungal antagonism.</title>
        <authorList>
            <person name="De La Cruz K.F."/>
            <person name="Townsend E.C."/>
            <person name="Alex Cheong J.Z."/>
            <person name="Salamzade R."/>
            <person name="Liu A."/>
            <person name="Sandstrom S."/>
            <person name="Davila E."/>
            <person name="Huang L."/>
            <person name="Xu K.H."/>
            <person name="Wu S.Y."/>
            <person name="Meudt J.J."/>
            <person name="Shanmuganayagam D."/>
            <person name="Gibson A.L.F."/>
            <person name="Kalan L.R."/>
        </authorList>
    </citation>
    <scope>NUCLEOTIDE SEQUENCE [LARGE SCALE GENOMIC DNA]</scope>
    <source>
        <strain evidence="6 7">LK2625</strain>
    </source>
</reference>
<evidence type="ECO:0000256" key="2">
    <source>
        <dbReference type="ARBA" id="ARBA00023015"/>
    </source>
</evidence>
<dbReference type="RefSeq" id="WP_368629030.1">
    <property type="nucleotide sequence ID" value="NZ_JAYWLU010000003.1"/>
</dbReference>
<dbReference type="InterPro" id="IPR058163">
    <property type="entry name" value="LysR-type_TF_proteobact-type"/>
</dbReference>
<evidence type="ECO:0000256" key="4">
    <source>
        <dbReference type="ARBA" id="ARBA00023163"/>
    </source>
</evidence>
<keyword evidence="3" id="KW-0238">DNA-binding</keyword>
<dbReference type="PANTHER" id="PTHR30537">
    <property type="entry name" value="HTH-TYPE TRANSCRIPTIONAL REGULATOR"/>
    <property type="match status" value="1"/>
</dbReference>
<dbReference type="Gene3D" id="1.10.10.10">
    <property type="entry name" value="Winged helix-like DNA-binding domain superfamily/Winged helix DNA-binding domain"/>
    <property type="match status" value="1"/>
</dbReference>
<dbReference type="PROSITE" id="PS50931">
    <property type="entry name" value="HTH_LYSR"/>
    <property type="match status" value="1"/>
</dbReference>
<protein>
    <submittedName>
        <fullName evidence="6">LysR family transcriptional regulator</fullName>
    </submittedName>
</protein>
<sequence length="316" mass="34136">MSFAIHLGGARVAQDVDNLLLLLSVVRHGSYLGAGAALGISHTSVSRRIAALEKSAGARLLVRSGEVWEPTELGREFVSAGEDIELALGSLALDSGGVGGSVRGVVRVLVPEGFGGVVVGAAMRRLSETHPGVRLEMINAARRARTNLVGIDFEVVVGRPEVSRNEAFHLADYTLGMYASRSYLETHEAITEPDQVQDHPLLYFVESMQDVPELTDPVSYFPRMRQSVGATSSMVHVELTRAGAGIGLLPCFMAERASDLVRLFPRELTFPVSYWVVSRPDLLRRPAVQAVMSALRAAVHDMKDELAAAPPEDERA</sequence>
<name>A0ABV3UZZ6_9MICC</name>
<dbReference type="SUPFAM" id="SSF53850">
    <property type="entry name" value="Periplasmic binding protein-like II"/>
    <property type="match status" value="1"/>
</dbReference>
<dbReference type="Proteomes" id="UP001558481">
    <property type="component" value="Unassembled WGS sequence"/>
</dbReference>
<proteinExistence type="inferred from homology"/>
<dbReference type="SUPFAM" id="SSF46785">
    <property type="entry name" value="Winged helix' DNA-binding domain"/>
    <property type="match status" value="1"/>
</dbReference>